<feature type="transmembrane region" description="Helical" evidence="6">
    <location>
        <begin position="164"/>
        <end position="184"/>
    </location>
</feature>
<feature type="transmembrane region" description="Helical" evidence="6">
    <location>
        <begin position="222"/>
        <end position="245"/>
    </location>
</feature>
<dbReference type="Gene3D" id="1.20.1250.20">
    <property type="entry name" value="MFS general substrate transporter like domains"/>
    <property type="match status" value="1"/>
</dbReference>
<dbReference type="KEGG" id="mpp:MICPUCDRAFT_26258"/>
<dbReference type="EMBL" id="GG663738">
    <property type="protein sequence ID" value="EEH58014.1"/>
    <property type="molecule type" value="Genomic_DNA"/>
</dbReference>
<dbReference type="InterPro" id="IPR036259">
    <property type="entry name" value="MFS_trans_sf"/>
</dbReference>
<feature type="transmembrane region" description="Helical" evidence="6">
    <location>
        <begin position="251"/>
        <end position="270"/>
    </location>
</feature>
<feature type="transmembrane region" description="Helical" evidence="6">
    <location>
        <begin position="496"/>
        <end position="516"/>
    </location>
</feature>
<dbReference type="eggNOG" id="KOG0255">
    <property type="taxonomic scope" value="Eukaryota"/>
</dbReference>
<feature type="region of interest" description="Disordered" evidence="5">
    <location>
        <begin position="1"/>
        <end position="27"/>
    </location>
</feature>
<feature type="transmembrane region" description="Helical" evidence="6">
    <location>
        <begin position="406"/>
        <end position="424"/>
    </location>
</feature>
<feature type="transmembrane region" description="Helical" evidence="6">
    <location>
        <begin position="59"/>
        <end position="80"/>
    </location>
</feature>
<dbReference type="RefSeq" id="XP_003058063.1">
    <property type="nucleotide sequence ID" value="XM_003058017.1"/>
</dbReference>
<feature type="transmembrane region" description="Helical" evidence="6">
    <location>
        <begin position="190"/>
        <end position="210"/>
    </location>
</feature>
<keyword evidence="3 6" id="KW-1133">Transmembrane helix</keyword>
<evidence type="ECO:0000256" key="3">
    <source>
        <dbReference type="ARBA" id="ARBA00022989"/>
    </source>
</evidence>
<dbReference type="OMA" id="RIIYCTL"/>
<evidence type="ECO:0000313" key="9">
    <source>
        <dbReference type="Proteomes" id="UP000001876"/>
    </source>
</evidence>
<dbReference type="Proteomes" id="UP000001876">
    <property type="component" value="Unassembled WGS sequence"/>
</dbReference>
<dbReference type="PANTHER" id="PTHR24064">
    <property type="entry name" value="SOLUTE CARRIER FAMILY 22 MEMBER"/>
    <property type="match status" value="1"/>
</dbReference>
<sequence length="559" mass="60753">MTASSESSDVRRADEYASTPVDESAASTAAASRNVDALTFDEMLALHVGENGRAQIRHFLISSAAWLPAAFLTLMTVFTARMPAWRCTTLDGCTDESSGELKDICELEATEWEWVSKTASIVSEWNLVCDEEWKTSAADSIFFVGFFFGAGIIGQLADVHGRRVALYGSLLIAGGASVITGVSFGYWEYFLFKVVLGFGCGGIGVASFVLCTEPLGAPWRGFLGVATQYWWSSGICLLSGIAWIISDWRELTIFIVLSVVLYCVLTARTLKESPRWLLASGKPEEALENLTALAKGNDREIPLDGLPPLVRLQDTLRQLFAVELTNDDIILAEGGVCLTLYLTPRRFRLYAMAFIFMVNSMVYYGLSLNVGSLAGSIYVNSFLSGLVEFPSHAFAQWSVEKFGRKITLIFLLAVAGIACLLSGFNTVKFRLGTTQTAFALLGRWGITASFNMIFVYTTELFPTVVRSAALGTCSQVARLGGIAAPQIILLKLVHPSLPSIIFGGFAVAGCAAATVLQETKGLILEETLEGAARQAEVSSMDRAFFRLQADEEEETLPRV</sequence>
<accession>C1MQ47</accession>
<dbReference type="GO" id="GO:0016020">
    <property type="term" value="C:membrane"/>
    <property type="evidence" value="ECO:0007669"/>
    <property type="project" value="UniProtKB-SubCell"/>
</dbReference>
<evidence type="ECO:0000256" key="2">
    <source>
        <dbReference type="ARBA" id="ARBA00022692"/>
    </source>
</evidence>
<evidence type="ECO:0000259" key="7">
    <source>
        <dbReference type="PROSITE" id="PS50850"/>
    </source>
</evidence>
<keyword evidence="4 6" id="KW-0472">Membrane</keyword>
<proteinExistence type="predicted"/>
<keyword evidence="2 6" id="KW-0812">Transmembrane</keyword>
<dbReference type="InterPro" id="IPR020846">
    <property type="entry name" value="MFS_dom"/>
</dbReference>
<dbReference type="PROSITE" id="PS00217">
    <property type="entry name" value="SUGAR_TRANSPORT_2"/>
    <property type="match status" value="1"/>
</dbReference>
<evidence type="ECO:0000313" key="8">
    <source>
        <dbReference type="EMBL" id="EEH58014.1"/>
    </source>
</evidence>
<evidence type="ECO:0000256" key="6">
    <source>
        <dbReference type="SAM" id="Phobius"/>
    </source>
</evidence>
<feature type="transmembrane region" description="Helical" evidence="6">
    <location>
        <begin position="436"/>
        <end position="456"/>
    </location>
</feature>
<feature type="transmembrane region" description="Helical" evidence="6">
    <location>
        <begin position="140"/>
        <end position="157"/>
    </location>
</feature>
<evidence type="ECO:0000256" key="1">
    <source>
        <dbReference type="ARBA" id="ARBA00004141"/>
    </source>
</evidence>
<dbReference type="PROSITE" id="PS50850">
    <property type="entry name" value="MFS"/>
    <property type="match status" value="1"/>
</dbReference>
<feature type="domain" description="Major facilitator superfamily (MFS) profile" evidence="7">
    <location>
        <begin position="72"/>
        <end position="521"/>
    </location>
</feature>
<dbReference type="GO" id="GO:0022857">
    <property type="term" value="F:transmembrane transporter activity"/>
    <property type="evidence" value="ECO:0007669"/>
    <property type="project" value="InterPro"/>
</dbReference>
<name>C1MQ47_MICPC</name>
<gene>
    <name evidence="8" type="ORF">MICPUCDRAFT_26258</name>
</gene>
<dbReference type="Pfam" id="PF00083">
    <property type="entry name" value="Sugar_tr"/>
    <property type="match status" value="1"/>
</dbReference>
<dbReference type="STRING" id="564608.C1MQ47"/>
<dbReference type="InterPro" id="IPR005828">
    <property type="entry name" value="MFS_sugar_transport-like"/>
</dbReference>
<protein>
    <submittedName>
        <fullName evidence="8">Major facilitator superfamily</fullName>
    </submittedName>
</protein>
<dbReference type="SUPFAM" id="SSF103473">
    <property type="entry name" value="MFS general substrate transporter"/>
    <property type="match status" value="1"/>
</dbReference>
<evidence type="ECO:0000256" key="5">
    <source>
        <dbReference type="SAM" id="MobiDB-lite"/>
    </source>
</evidence>
<feature type="transmembrane region" description="Helical" evidence="6">
    <location>
        <begin position="349"/>
        <end position="366"/>
    </location>
</feature>
<organism evidence="9">
    <name type="scientific">Micromonas pusilla (strain CCMP1545)</name>
    <name type="common">Picoplanktonic green alga</name>
    <dbReference type="NCBI Taxonomy" id="564608"/>
    <lineage>
        <taxon>Eukaryota</taxon>
        <taxon>Viridiplantae</taxon>
        <taxon>Chlorophyta</taxon>
        <taxon>Mamiellophyceae</taxon>
        <taxon>Mamiellales</taxon>
        <taxon>Mamiellaceae</taxon>
        <taxon>Micromonas</taxon>
    </lineage>
</organism>
<dbReference type="InterPro" id="IPR005829">
    <property type="entry name" value="Sugar_transporter_CS"/>
</dbReference>
<dbReference type="OrthoDB" id="3936150at2759"/>
<dbReference type="AlphaFoldDB" id="C1MQ47"/>
<dbReference type="GeneID" id="9683007"/>
<reference evidence="8 9" key="1">
    <citation type="journal article" date="2009" name="Science">
        <title>Green evolution and dynamic adaptations revealed by genomes of the marine picoeukaryotes Micromonas.</title>
        <authorList>
            <person name="Worden A.Z."/>
            <person name="Lee J.H."/>
            <person name="Mock T."/>
            <person name="Rouze P."/>
            <person name="Simmons M.P."/>
            <person name="Aerts A.L."/>
            <person name="Allen A.E."/>
            <person name="Cuvelier M.L."/>
            <person name="Derelle E."/>
            <person name="Everett M.V."/>
            <person name="Foulon E."/>
            <person name="Grimwood J."/>
            <person name="Gundlach H."/>
            <person name="Henrissat B."/>
            <person name="Napoli C."/>
            <person name="McDonald S.M."/>
            <person name="Parker M.S."/>
            <person name="Rombauts S."/>
            <person name="Salamov A."/>
            <person name="Von Dassow P."/>
            <person name="Badger J.H."/>
            <person name="Coutinho P.M."/>
            <person name="Demir E."/>
            <person name="Dubchak I."/>
            <person name="Gentemann C."/>
            <person name="Eikrem W."/>
            <person name="Gready J.E."/>
            <person name="John U."/>
            <person name="Lanier W."/>
            <person name="Lindquist E.A."/>
            <person name="Lucas S."/>
            <person name="Mayer K.F."/>
            <person name="Moreau H."/>
            <person name="Not F."/>
            <person name="Otillar R."/>
            <person name="Panaud O."/>
            <person name="Pangilinan J."/>
            <person name="Paulsen I."/>
            <person name="Piegu B."/>
            <person name="Poliakov A."/>
            <person name="Robbens S."/>
            <person name="Schmutz J."/>
            <person name="Toulza E."/>
            <person name="Wyss T."/>
            <person name="Zelensky A."/>
            <person name="Zhou K."/>
            <person name="Armbrust E.V."/>
            <person name="Bhattacharya D."/>
            <person name="Goodenough U.W."/>
            <person name="Van de Peer Y."/>
            <person name="Grigoriev I.V."/>
        </authorList>
    </citation>
    <scope>NUCLEOTIDE SEQUENCE [LARGE SCALE GENOMIC DNA]</scope>
    <source>
        <strain evidence="8 9">CCMP1545</strain>
    </source>
</reference>
<comment type="subcellular location">
    <subcellularLocation>
        <location evidence="1">Membrane</location>
        <topology evidence="1">Multi-pass membrane protein</topology>
    </subcellularLocation>
</comment>
<evidence type="ECO:0000256" key="4">
    <source>
        <dbReference type="ARBA" id="ARBA00023136"/>
    </source>
</evidence>
<keyword evidence="9" id="KW-1185">Reference proteome</keyword>